<dbReference type="PANTHER" id="PTHR20905:SF28">
    <property type="entry name" value="GH28833P-RELATED"/>
    <property type="match status" value="1"/>
</dbReference>
<dbReference type="PANTHER" id="PTHR20905">
    <property type="entry name" value="N-ACETYLTRANSFERASE-RELATED"/>
    <property type="match status" value="1"/>
</dbReference>
<dbReference type="InterPro" id="IPR016181">
    <property type="entry name" value="Acyl_CoA_acyltransferase"/>
</dbReference>
<dbReference type="EMBL" id="JRES01001243">
    <property type="protein sequence ID" value="KNC24345.1"/>
    <property type="molecule type" value="Genomic_DNA"/>
</dbReference>
<dbReference type="Proteomes" id="UP000037069">
    <property type="component" value="Unassembled WGS sequence"/>
</dbReference>
<dbReference type="CDD" id="cd04301">
    <property type="entry name" value="NAT_SF"/>
    <property type="match status" value="1"/>
</dbReference>
<evidence type="ECO:0008006" key="3">
    <source>
        <dbReference type="Google" id="ProtNLM"/>
    </source>
</evidence>
<dbReference type="Gene3D" id="3.40.630.30">
    <property type="match status" value="3"/>
</dbReference>
<sequence length="710" mass="80964">MRPNNGRLWATICDDQVEIRSLTEDKLEASLDVLEGSFFLYESVAVATKINLPENVQAKKDLRELSRITAEDGVSLIAVEKSTGKPIAVAFNKIQFIPDNGEDVFFVKFRKENAKSPNAQSLMDFMASVDEQYDIFEKFNLDCTCELMFLATLPQWERKGIAKALARYTIELTKELKNGIGLEEIHPSLRKRIPKAVTAIFTSMFSQKVGKAEGFTVVNTVPYTQFSFEGKTYDQRIDPRHKGYEVEIIKITEDLYDDSVELFLKYFMKYENVSIACNLNECPEEMEIFIKAALKDNISFAARDVETQELVAICINKIVNPSAQITLNEVFASFKSPNMQKVAEYLHTVECTYDIFKEWQIDCAFELMFITTRTDYAKRGIAFSLAKFALEYAGKLKENDWDESQQLPEHIRGQTPKALISVATSRYTQIVAEKLGLETLFSVENSEFSFEGKTFAEKIDPIHNVKMPSQSLQLICDGEVEIIKITEDLYEEAIELFRNYFMKYENVSIACNLCEKPETIAEMRVLLKAILKDSISFAARDVKTQELVALCINKLVNPSAQITLDEVFGSFKTPNMQTVGNYLRILEGTYDIFKEWQIDCVIELSFLSTRTDYAKRGIALSLAKYLLEYAAKLKANDCEEAQHLPPHLRGQKPKAIISVFTSRYSQAVGEKLGFETLFKEENSKFMFEGKTFAEKIDPIHKYSIFAAKKL</sequence>
<dbReference type="OrthoDB" id="8191594at2759"/>
<dbReference type="GO" id="GO:0008080">
    <property type="term" value="F:N-acetyltransferase activity"/>
    <property type="evidence" value="ECO:0007669"/>
    <property type="project" value="TreeGrafter"/>
</dbReference>
<dbReference type="OMA" id="DIFKEWQ"/>
<proteinExistence type="predicted"/>
<keyword evidence="2" id="KW-1185">Reference proteome</keyword>
<gene>
    <name evidence="1" type="ORF">FF38_04590</name>
</gene>
<accession>A0A0L0BWD8</accession>
<reference evidence="1 2" key="1">
    <citation type="journal article" date="2015" name="Nat. Commun.">
        <title>Lucilia cuprina genome unlocks parasitic fly biology to underpin future interventions.</title>
        <authorList>
            <person name="Anstead C.A."/>
            <person name="Korhonen P.K."/>
            <person name="Young N.D."/>
            <person name="Hall R.S."/>
            <person name="Jex A.R."/>
            <person name="Murali S.C."/>
            <person name="Hughes D.S."/>
            <person name="Lee S.F."/>
            <person name="Perry T."/>
            <person name="Stroehlein A.J."/>
            <person name="Ansell B.R."/>
            <person name="Breugelmans B."/>
            <person name="Hofmann A."/>
            <person name="Qu J."/>
            <person name="Dugan S."/>
            <person name="Lee S.L."/>
            <person name="Chao H."/>
            <person name="Dinh H."/>
            <person name="Han Y."/>
            <person name="Doddapaneni H.V."/>
            <person name="Worley K.C."/>
            <person name="Muzny D.M."/>
            <person name="Ioannidis P."/>
            <person name="Waterhouse R.M."/>
            <person name="Zdobnov E.M."/>
            <person name="James P.J."/>
            <person name="Bagnall N.H."/>
            <person name="Kotze A.C."/>
            <person name="Gibbs R.A."/>
            <person name="Richards S."/>
            <person name="Batterham P."/>
            <person name="Gasser R.B."/>
        </authorList>
    </citation>
    <scope>NUCLEOTIDE SEQUENCE [LARGE SCALE GENOMIC DNA]</scope>
    <source>
        <strain evidence="1 2">LS</strain>
        <tissue evidence="1">Full body</tissue>
    </source>
</reference>
<evidence type="ECO:0000313" key="2">
    <source>
        <dbReference type="Proteomes" id="UP000037069"/>
    </source>
</evidence>
<organism evidence="1 2">
    <name type="scientific">Lucilia cuprina</name>
    <name type="common">Green bottle fly</name>
    <name type="synonym">Australian sheep blowfly</name>
    <dbReference type="NCBI Taxonomy" id="7375"/>
    <lineage>
        <taxon>Eukaryota</taxon>
        <taxon>Metazoa</taxon>
        <taxon>Ecdysozoa</taxon>
        <taxon>Arthropoda</taxon>
        <taxon>Hexapoda</taxon>
        <taxon>Insecta</taxon>
        <taxon>Pterygota</taxon>
        <taxon>Neoptera</taxon>
        <taxon>Endopterygota</taxon>
        <taxon>Diptera</taxon>
        <taxon>Brachycera</taxon>
        <taxon>Muscomorpha</taxon>
        <taxon>Oestroidea</taxon>
        <taxon>Calliphoridae</taxon>
        <taxon>Luciliinae</taxon>
        <taxon>Lucilia</taxon>
    </lineage>
</organism>
<comment type="caution">
    <text evidence="1">The sequence shown here is derived from an EMBL/GenBank/DDBJ whole genome shotgun (WGS) entry which is preliminary data.</text>
</comment>
<dbReference type="AlphaFoldDB" id="A0A0L0BWD8"/>
<evidence type="ECO:0000313" key="1">
    <source>
        <dbReference type="EMBL" id="KNC24345.1"/>
    </source>
</evidence>
<name>A0A0L0BWD8_LUCCU</name>
<dbReference type="SUPFAM" id="SSF55729">
    <property type="entry name" value="Acyl-CoA N-acyltransferases (Nat)"/>
    <property type="match status" value="2"/>
</dbReference>
<protein>
    <recommendedName>
        <fullName evidence="3">N-acetyltransferase domain-containing protein</fullName>
    </recommendedName>
</protein>